<proteinExistence type="predicted"/>
<dbReference type="InterPro" id="IPR000387">
    <property type="entry name" value="Tyr_Pase_dom"/>
</dbReference>
<dbReference type="OrthoDB" id="5854477at2759"/>
<feature type="domain" description="Tyrosine specific protein phosphatases" evidence="2">
    <location>
        <begin position="168"/>
        <end position="200"/>
    </location>
</feature>
<dbReference type="GO" id="GO:0004725">
    <property type="term" value="F:protein tyrosine phosphatase activity"/>
    <property type="evidence" value="ECO:0007669"/>
    <property type="project" value="InterPro"/>
</dbReference>
<dbReference type="InterPro" id="IPR016130">
    <property type="entry name" value="Tyr_Pase_AS"/>
</dbReference>
<organism evidence="3 4">
    <name type="scientific">Acanthocheilonema viteae</name>
    <name type="common">Filarial nematode worm</name>
    <name type="synonym">Dipetalonema viteae</name>
    <dbReference type="NCBI Taxonomy" id="6277"/>
    <lineage>
        <taxon>Eukaryota</taxon>
        <taxon>Metazoa</taxon>
        <taxon>Ecdysozoa</taxon>
        <taxon>Nematoda</taxon>
        <taxon>Chromadorea</taxon>
        <taxon>Rhabditida</taxon>
        <taxon>Spirurina</taxon>
        <taxon>Spiruromorpha</taxon>
        <taxon>Filarioidea</taxon>
        <taxon>Onchocercidae</taxon>
        <taxon>Acanthocheilonema</taxon>
    </lineage>
</organism>
<evidence type="ECO:0000259" key="1">
    <source>
        <dbReference type="PROSITE" id="PS50055"/>
    </source>
</evidence>
<evidence type="ECO:0000313" key="3">
    <source>
        <dbReference type="EMBL" id="VBB35115.1"/>
    </source>
</evidence>
<dbReference type="PANTHER" id="PTHR19134">
    <property type="entry name" value="RECEPTOR-TYPE TYROSINE-PROTEIN PHOSPHATASE"/>
    <property type="match status" value="1"/>
</dbReference>
<dbReference type="PROSITE" id="PS50056">
    <property type="entry name" value="TYR_PHOSPHATASE_2"/>
    <property type="match status" value="1"/>
</dbReference>
<evidence type="ECO:0000313" key="4">
    <source>
        <dbReference type="Proteomes" id="UP000276991"/>
    </source>
</evidence>
<gene>
    <name evidence="3" type="ORF">NAV_LOCUS9906</name>
</gene>
<dbReference type="STRING" id="6277.A0A498SVQ8"/>
<dbReference type="Gene3D" id="3.90.190.10">
    <property type="entry name" value="Protein tyrosine phosphatase superfamily"/>
    <property type="match status" value="1"/>
</dbReference>
<dbReference type="Proteomes" id="UP000276991">
    <property type="component" value="Unassembled WGS sequence"/>
</dbReference>
<reference evidence="3 4" key="1">
    <citation type="submission" date="2018-08" db="EMBL/GenBank/DDBJ databases">
        <authorList>
            <person name="Laetsch R D."/>
            <person name="Stevens L."/>
            <person name="Kumar S."/>
            <person name="Blaxter L. M."/>
        </authorList>
    </citation>
    <scope>NUCLEOTIDE SEQUENCE [LARGE SCALE GENOMIC DNA]</scope>
</reference>
<dbReference type="CDD" id="cd00047">
    <property type="entry name" value="PTPc"/>
    <property type="match status" value="1"/>
</dbReference>
<dbReference type="PANTHER" id="PTHR19134:SF527">
    <property type="entry name" value="TYROSINE-PROTEIN PHOSPHATASE NON-RECEPTOR TYPE 7"/>
    <property type="match status" value="1"/>
</dbReference>
<feature type="domain" description="Tyrosine-protein phosphatase" evidence="1">
    <location>
        <begin position="1"/>
        <end position="200"/>
    </location>
</feature>
<dbReference type="SUPFAM" id="SSF52799">
    <property type="entry name" value="(Phosphotyrosine protein) phosphatases II"/>
    <property type="match status" value="1"/>
</dbReference>
<dbReference type="InterPro" id="IPR000242">
    <property type="entry name" value="PTP_cat"/>
</dbReference>
<accession>A0A498SVQ8</accession>
<keyword evidence="4" id="KW-1185">Reference proteome</keyword>
<dbReference type="AlphaFoldDB" id="A0A498SVQ8"/>
<feature type="non-terminal residue" evidence="3">
    <location>
        <position position="1"/>
    </location>
</feature>
<dbReference type="PRINTS" id="PR00700">
    <property type="entry name" value="PRTYPHPHTASE"/>
</dbReference>
<dbReference type="PROSITE" id="PS50055">
    <property type="entry name" value="TYR_PHOSPHATASE_PTP"/>
    <property type="match status" value="1"/>
</dbReference>
<evidence type="ECO:0000259" key="2">
    <source>
        <dbReference type="PROSITE" id="PS50056"/>
    </source>
</evidence>
<dbReference type="PROSITE" id="PS00383">
    <property type="entry name" value="TYR_PHOSPHATASE_1"/>
    <property type="match status" value="1"/>
</dbReference>
<name>A0A498SVQ8_ACAVI</name>
<dbReference type="InterPro" id="IPR029021">
    <property type="entry name" value="Prot-tyrosine_phosphatase-like"/>
</dbReference>
<dbReference type="InterPro" id="IPR050348">
    <property type="entry name" value="Protein-Tyr_Phosphatase"/>
</dbReference>
<dbReference type="Pfam" id="PF00102">
    <property type="entry name" value="Y_phosphatase"/>
    <property type="match status" value="1"/>
</dbReference>
<dbReference type="EMBL" id="UPTC01004862">
    <property type="protein sequence ID" value="VBB35115.1"/>
    <property type="molecule type" value="Genomic_DNA"/>
</dbReference>
<evidence type="ECO:0008006" key="5">
    <source>
        <dbReference type="Google" id="ProtNLM"/>
    </source>
</evidence>
<sequence length="200" mass="23553">VNAQRVIRQDGKIYIACKGPNLVTVYDFWTLVWQENVKTIMSMNYPYEERLYPNAYQKNHETIQYWPIVNGKTYNFMPFKITCINSSLMADCEIRTDDNSEYVYRLTQLRIRYCNSIYPKKDRFLTHVCYFRWPDGQLPLPWGRYNTLAKAADILLQILVMVNDDITLIHCHAGRGRTGVLLALDFAMHQLKNLQTVNVE</sequence>
<feature type="non-terminal residue" evidence="3">
    <location>
        <position position="200"/>
    </location>
</feature>
<protein>
    <recommendedName>
        <fullName evidence="5">Tyrosine specific protein phosphatases domain-containing protein</fullName>
    </recommendedName>
</protein>